<name>A0A7X3G2F6_9BURK</name>
<feature type="coiled-coil region" evidence="1">
    <location>
        <begin position="46"/>
        <end position="73"/>
    </location>
</feature>
<reference evidence="3 4" key="1">
    <citation type="submission" date="2019-12" db="EMBL/GenBank/DDBJ databases">
        <authorList>
            <person name="Li C."/>
            <person name="Zhao J."/>
        </authorList>
    </citation>
    <scope>NUCLEOTIDE SEQUENCE [LARGE SCALE GENOMIC DNA]</scope>
    <source>
        <strain evidence="3 4">NEAU-DD11</strain>
    </source>
</reference>
<evidence type="ECO:0000256" key="1">
    <source>
        <dbReference type="SAM" id="Coils"/>
    </source>
</evidence>
<keyword evidence="2" id="KW-0812">Transmembrane</keyword>
<proteinExistence type="predicted"/>
<evidence type="ECO:0000256" key="2">
    <source>
        <dbReference type="SAM" id="Phobius"/>
    </source>
</evidence>
<dbReference type="InterPro" id="IPR007813">
    <property type="entry name" value="PilN"/>
</dbReference>
<organism evidence="3 4">
    <name type="scientific">Massilia cellulosiltytica</name>
    <dbReference type="NCBI Taxonomy" id="2683234"/>
    <lineage>
        <taxon>Bacteria</taxon>
        <taxon>Pseudomonadati</taxon>
        <taxon>Pseudomonadota</taxon>
        <taxon>Betaproteobacteria</taxon>
        <taxon>Burkholderiales</taxon>
        <taxon>Oxalobacteraceae</taxon>
        <taxon>Telluria group</taxon>
        <taxon>Massilia</taxon>
    </lineage>
</organism>
<feature type="transmembrane region" description="Helical" evidence="2">
    <location>
        <begin position="20"/>
        <end position="42"/>
    </location>
</feature>
<dbReference type="RefSeq" id="WP_056131653.1">
    <property type="nucleotide sequence ID" value="NZ_WSES01000006.1"/>
</dbReference>
<evidence type="ECO:0008006" key="5">
    <source>
        <dbReference type="Google" id="ProtNLM"/>
    </source>
</evidence>
<keyword evidence="2" id="KW-1133">Transmembrane helix</keyword>
<evidence type="ECO:0000313" key="4">
    <source>
        <dbReference type="Proteomes" id="UP000443353"/>
    </source>
</evidence>
<dbReference type="Proteomes" id="UP000443353">
    <property type="component" value="Unassembled WGS sequence"/>
</dbReference>
<keyword evidence="1" id="KW-0175">Coiled coil</keyword>
<accession>A0A7X3G2F6</accession>
<comment type="caution">
    <text evidence="3">The sequence shown here is derived from an EMBL/GenBank/DDBJ whole genome shotgun (WGS) entry which is preliminary data.</text>
</comment>
<keyword evidence="2" id="KW-0472">Membrane</keyword>
<protein>
    <recommendedName>
        <fullName evidence="5">MSHA biogenesis protein MshI</fullName>
    </recommendedName>
</protein>
<dbReference type="AlphaFoldDB" id="A0A7X3G2F6"/>
<keyword evidence="4" id="KW-1185">Reference proteome</keyword>
<gene>
    <name evidence="3" type="ORF">GPY61_20035</name>
</gene>
<sequence length="223" mass="23323">MSQQINLFNPAFQPQKKIFSVNAMAGALGVLVLLVVGTGVYAKMRIAQLEARVARGEAEVQAAQKRLEAATAEFAPRTKDGRLEAEVAAAQAEHDALRRVADVIQRGDLGNTEGYAEYFRALARQSVDGLWLTGVTITGAGTEIGVRGRALDPALVPGYLARLRNERVLQGKPVGSMQIGQASTVKVLGADGKESDAPAPYVEFSLQSAAAGAAPAPGTGGQP</sequence>
<dbReference type="EMBL" id="WSES01000006">
    <property type="protein sequence ID" value="MVW62230.1"/>
    <property type="molecule type" value="Genomic_DNA"/>
</dbReference>
<dbReference type="Pfam" id="PF05137">
    <property type="entry name" value="PilN"/>
    <property type="match status" value="1"/>
</dbReference>
<evidence type="ECO:0000313" key="3">
    <source>
        <dbReference type="EMBL" id="MVW62230.1"/>
    </source>
</evidence>